<sequence>MPSPVHAKVVIIGSGPAGYTAAIYAARAMLEPILIQGIQPGGQLTITTDVENYPGFADVIQGPWLMEQMEKQALHVGTKIVTDLVVNLDLSQRPFRLSCDSGDVYIADTVILATGAQARWLGIPSEQTYKGFGVSACATCDGFFYRGKDVVVVGGGNTAVEEAMFLTNFASSVTVVHRRDHFRAERILQDRLFKNPKIKVIWDSAIDEICGSDNPTKVTHVRLRNVKTGATSDVRADGVFIAIGHAPATELVKDQLKLKPSGYVEVAPNSTATSIPGLFAAGDVADETYRQAVTAAGLGCMAALEAERFLALRASDREAAE</sequence>
<evidence type="ECO:0000256" key="1">
    <source>
        <dbReference type="ARBA" id="ARBA00009333"/>
    </source>
</evidence>
<comment type="cofactor">
    <cofactor evidence="9">
        <name>FAD</name>
        <dbReference type="ChEBI" id="CHEBI:57692"/>
    </cofactor>
    <text evidence="9">Binds 1 FAD per subunit.</text>
</comment>
<dbReference type="EMBL" id="FODT01000002">
    <property type="protein sequence ID" value="SEO38715.1"/>
    <property type="molecule type" value="Genomic_DNA"/>
</dbReference>
<comment type="subunit">
    <text evidence="8">Homodimer.</text>
</comment>
<dbReference type="RefSeq" id="WP_011501874.1">
    <property type="nucleotide sequence ID" value="NZ_FODT01000002.1"/>
</dbReference>
<comment type="similarity">
    <text evidence="1 8">Belongs to the class-II pyridine nucleotide-disulfide oxidoreductase family.</text>
</comment>
<dbReference type="OrthoDB" id="9806179at2"/>
<evidence type="ECO:0000256" key="5">
    <source>
        <dbReference type="ARBA" id="ARBA00023002"/>
    </source>
</evidence>
<gene>
    <name evidence="11" type="ORF">SAMN05444123_102466</name>
</gene>
<evidence type="ECO:0000256" key="6">
    <source>
        <dbReference type="ARBA" id="ARBA00023157"/>
    </source>
</evidence>
<evidence type="ECO:0000256" key="2">
    <source>
        <dbReference type="ARBA" id="ARBA00018719"/>
    </source>
</evidence>
<dbReference type="InterPro" id="IPR050097">
    <property type="entry name" value="Ferredoxin-NADP_redctase_2"/>
</dbReference>
<dbReference type="Gene3D" id="3.50.50.60">
    <property type="entry name" value="FAD/NAD(P)-binding domain"/>
    <property type="match status" value="2"/>
</dbReference>
<keyword evidence="9" id="KW-0521">NADP</keyword>
<evidence type="ECO:0000256" key="7">
    <source>
        <dbReference type="ARBA" id="ARBA00023284"/>
    </source>
</evidence>
<keyword evidence="7 8" id="KW-0676">Redox-active center</keyword>
<dbReference type="Pfam" id="PF07992">
    <property type="entry name" value="Pyr_redox_2"/>
    <property type="match status" value="1"/>
</dbReference>
<evidence type="ECO:0000313" key="11">
    <source>
        <dbReference type="EMBL" id="SEO38715.1"/>
    </source>
</evidence>
<evidence type="ECO:0000256" key="9">
    <source>
        <dbReference type="RuleBase" id="RU003881"/>
    </source>
</evidence>
<feature type="domain" description="FAD/NAD(P)-binding" evidence="10">
    <location>
        <begin position="8"/>
        <end position="296"/>
    </location>
</feature>
<name>A0A1H8P9Y3_9BRAD</name>
<protein>
    <recommendedName>
        <fullName evidence="2 8">Thioredoxin reductase</fullName>
        <ecNumber evidence="8">1.8.1.9</ecNumber>
    </recommendedName>
</protein>
<keyword evidence="6" id="KW-1015">Disulfide bond</keyword>
<evidence type="ECO:0000259" key="10">
    <source>
        <dbReference type="Pfam" id="PF07992"/>
    </source>
</evidence>
<keyword evidence="3 8" id="KW-0285">Flavoprotein</keyword>
<proteinExistence type="inferred from homology"/>
<dbReference type="PROSITE" id="PS00573">
    <property type="entry name" value="PYRIDINE_REDOX_2"/>
    <property type="match status" value="1"/>
</dbReference>
<dbReference type="NCBIfam" id="TIGR01292">
    <property type="entry name" value="TRX_reduct"/>
    <property type="match status" value="1"/>
</dbReference>
<dbReference type="GO" id="GO:0004791">
    <property type="term" value="F:thioredoxin-disulfide reductase (NADPH) activity"/>
    <property type="evidence" value="ECO:0007669"/>
    <property type="project" value="UniProtKB-UniRule"/>
</dbReference>
<comment type="catalytic activity">
    <reaction evidence="8">
        <text>[thioredoxin]-dithiol + NADP(+) = [thioredoxin]-disulfide + NADPH + H(+)</text>
        <dbReference type="Rhea" id="RHEA:20345"/>
        <dbReference type="Rhea" id="RHEA-COMP:10698"/>
        <dbReference type="Rhea" id="RHEA-COMP:10700"/>
        <dbReference type="ChEBI" id="CHEBI:15378"/>
        <dbReference type="ChEBI" id="CHEBI:29950"/>
        <dbReference type="ChEBI" id="CHEBI:50058"/>
        <dbReference type="ChEBI" id="CHEBI:57783"/>
        <dbReference type="ChEBI" id="CHEBI:58349"/>
        <dbReference type="EC" id="1.8.1.9"/>
    </reaction>
</comment>
<dbReference type="Proteomes" id="UP000199615">
    <property type="component" value="Unassembled WGS sequence"/>
</dbReference>
<evidence type="ECO:0000256" key="3">
    <source>
        <dbReference type="ARBA" id="ARBA00022630"/>
    </source>
</evidence>
<keyword evidence="5 8" id="KW-0560">Oxidoreductase</keyword>
<dbReference type="InterPro" id="IPR036188">
    <property type="entry name" value="FAD/NAD-bd_sf"/>
</dbReference>
<dbReference type="GO" id="GO:0005737">
    <property type="term" value="C:cytoplasm"/>
    <property type="evidence" value="ECO:0007669"/>
    <property type="project" value="InterPro"/>
</dbReference>
<dbReference type="InterPro" id="IPR008255">
    <property type="entry name" value="Pyr_nucl-diS_OxRdtase_2_AS"/>
</dbReference>
<evidence type="ECO:0000256" key="4">
    <source>
        <dbReference type="ARBA" id="ARBA00022827"/>
    </source>
</evidence>
<dbReference type="PANTHER" id="PTHR48105">
    <property type="entry name" value="THIOREDOXIN REDUCTASE 1-RELATED-RELATED"/>
    <property type="match status" value="1"/>
</dbReference>
<evidence type="ECO:0000256" key="8">
    <source>
        <dbReference type="RuleBase" id="RU003880"/>
    </source>
</evidence>
<keyword evidence="4 8" id="KW-0274">FAD</keyword>
<organism evidence="11 12">
    <name type="scientific">Rhodopseudomonas pseudopalustris</name>
    <dbReference type="NCBI Taxonomy" id="1513892"/>
    <lineage>
        <taxon>Bacteria</taxon>
        <taxon>Pseudomonadati</taxon>
        <taxon>Pseudomonadota</taxon>
        <taxon>Alphaproteobacteria</taxon>
        <taxon>Hyphomicrobiales</taxon>
        <taxon>Nitrobacteraceae</taxon>
        <taxon>Rhodopseudomonas</taxon>
    </lineage>
</organism>
<dbReference type="PRINTS" id="PR00469">
    <property type="entry name" value="PNDRDTASEII"/>
</dbReference>
<dbReference type="PRINTS" id="PR00368">
    <property type="entry name" value="FADPNR"/>
</dbReference>
<accession>A0A1H8P9Y3</accession>
<dbReference type="AlphaFoldDB" id="A0A1H8P9Y3"/>
<dbReference type="GO" id="GO:0019430">
    <property type="term" value="P:removal of superoxide radicals"/>
    <property type="evidence" value="ECO:0007669"/>
    <property type="project" value="UniProtKB-UniRule"/>
</dbReference>
<dbReference type="SUPFAM" id="SSF51905">
    <property type="entry name" value="FAD/NAD(P)-binding domain"/>
    <property type="match status" value="1"/>
</dbReference>
<dbReference type="InterPro" id="IPR023753">
    <property type="entry name" value="FAD/NAD-binding_dom"/>
</dbReference>
<dbReference type="EC" id="1.8.1.9" evidence="8"/>
<reference evidence="12" key="1">
    <citation type="submission" date="2016-10" db="EMBL/GenBank/DDBJ databases">
        <authorList>
            <person name="Varghese N."/>
            <person name="Submissions S."/>
        </authorList>
    </citation>
    <scope>NUCLEOTIDE SEQUENCE [LARGE SCALE GENOMIC DNA]</scope>
    <source>
        <strain evidence="12">DSM 123</strain>
    </source>
</reference>
<evidence type="ECO:0000313" key="12">
    <source>
        <dbReference type="Proteomes" id="UP000199615"/>
    </source>
</evidence>
<keyword evidence="12" id="KW-1185">Reference proteome</keyword>
<dbReference type="InterPro" id="IPR005982">
    <property type="entry name" value="Thioredox_Rdtase"/>
</dbReference>